<protein>
    <recommendedName>
        <fullName evidence="1">HTH cro/C1-type domain-containing protein</fullName>
    </recommendedName>
</protein>
<sequence>MTKVVPHDFWFRPDVGQDLQRFDLRSVLAKIGVLPGWNQADVAHVLDYSRPTMNKIVNGARPLHLDEAIRIVHVLGIPSFLVGLGENLEPGNAERSASTRQPAAVHVKGKHTSLWGRIHRTTEKFAALERERGGNSLANALAREVSLTSPLVREEGVPRTIAAFAELSALAGYAYYDLQRHRLAAHYYDVALQAAHESGDVRLVGQFRALMSMKATWLDQPNEGAAHAVAALQLHPRMPDILKSMLLSRQARAEALRGDRTRVHRLLEASSGIGADAPALRTPTAYWSRVEMFGNAGIAYKDVREFSLAEQNLRQAISLTTASDTCDAALYLGMLSRLYIKLNRLEEAADAASRILASPVSSNRTTRQLALFLAKTNHLDAAAMRNIRPKIRTALDATSKQRGH</sequence>
<evidence type="ECO:0000313" key="3">
    <source>
        <dbReference type="Proteomes" id="UP000664617"/>
    </source>
</evidence>
<proteinExistence type="predicted"/>
<dbReference type="CDD" id="cd00093">
    <property type="entry name" value="HTH_XRE"/>
    <property type="match status" value="1"/>
</dbReference>
<reference evidence="3" key="2">
    <citation type="submission" date="2023-07" db="EMBL/GenBank/DDBJ databases">
        <title>Myceligenerans salitolerans sp. nov., a halotolerant actinomycete isolated from a salt lake in Xinjiang, China.</title>
        <authorList>
            <person name="Guan T."/>
        </authorList>
    </citation>
    <scope>NUCLEOTIDE SEQUENCE [LARGE SCALE GENOMIC DNA]</scope>
    <source>
        <strain evidence="3">XHU 5031</strain>
    </source>
</reference>
<dbReference type="SUPFAM" id="SSF47413">
    <property type="entry name" value="lambda repressor-like DNA-binding domains"/>
    <property type="match status" value="1"/>
</dbReference>
<dbReference type="EMBL" id="JAFMPK010000047">
    <property type="protein sequence ID" value="MBO0610880.1"/>
    <property type="molecule type" value="Genomic_DNA"/>
</dbReference>
<dbReference type="Gene3D" id="1.10.260.40">
    <property type="entry name" value="lambda repressor-like DNA-binding domains"/>
    <property type="match status" value="1"/>
</dbReference>
<feature type="domain" description="HTH cro/C1-type" evidence="1">
    <location>
        <begin position="36"/>
        <end position="81"/>
    </location>
</feature>
<dbReference type="PROSITE" id="PS50943">
    <property type="entry name" value="HTH_CROC1"/>
    <property type="match status" value="1"/>
</dbReference>
<reference evidence="2 3" key="1">
    <citation type="submission" date="2021-03" db="EMBL/GenBank/DDBJ databases">
        <authorList>
            <person name="Xin L."/>
        </authorList>
    </citation>
    <scope>NUCLEOTIDE SEQUENCE [LARGE SCALE GENOMIC DNA]</scope>
    <source>
        <strain evidence="2 3">XHU 5031</strain>
    </source>
</reference>
<dbReference type="InterPro" id="IPR011990">
    <property type="entry name" value="TPR-like_helical_dom_sf"/>
</dbReference>
<keyword evidence="3" id="KW-1185">Reference proteome</keyword>
<dbReference type="RefSeq" id="WP_207276771.1">
    <property type="nucleotide sequence ID" value="NZ_JAFMPK010000047.1"/>
</dbReference>
<dbReference type="InterPro" id="IPR001387">
    <property type="entry name" value="Cro/C1-type_HTH"/>
</dbReference>
<dbReference type="SMART" id="SM00530">
    <property type="entry name" value="HTH_XRE"/>
    <property type="match status" value="1"/>
</dbReference>
<evidence type="ECO:0000259" key="1">
    <source>
        <dbReference type="PROSITE" id="PS50943"/>
    </source>
</evidence>
<evidence type="ECO:0000313" key="2">
    <source>
        <dbReference type="EMBL" id="MBO0610880.1"/>
    </source>
</evidence>
<gene>
    <name evidence="2" type="ORF">J0911_17790</name>
</gene>
<accession>A0ABS3ID69</accession>
<dbReference type="Gene3D" id="1.25.40.10">
    <property type="entry name" value="Tetratricopeptide repeat domain"/>
    <property type="match status" value="1"/>
</dbReference>
<organism evidence="2 3">
    <name type="scientific">Myceligenerans salitolerans</name>
    <dbReference type="NCBI Taxonomy" id="1230528"/>
    <lineage>
        <taxon>Bacteria</taxon>
        <taxon>Bacillati</taxon>
        <taxon>Actinomycetota</taxon>
        <taxon>Actinomycetes</taxon>
        <taxon>Micrococcales</taxon>
        <taxon>Promicromonosporaceae</taxon>
        <taxon>Myceligenerans</taxon>
    </lineage>
</organism>
<dbReference type="Proteomes" id="UP000664617">
    <property type="component" value="Unassembled WGS sequence"/>
</dbReference>
<name>A0ABS3ID69_9MICO</name>
<dbReference type="SUPFAM" id="SSF48452">
    <property type="entry name" value="TPR-like"/>
    <property type="match status" value="1"/>
</dbReference>
<dbReference type="InterPro" id="IPR010982">
    <property type="entry name" value="Lambda_DNA-bd_dom_sf"/>
</dbReference>
<comment type="caution">
    <text evidence="2">The sequence shown here is derived from an EMBL/GenBank/DDBJ whole genome shotgun (WGS) entry which is preliminary data.</text>
</comment>